<dbReference type="AlphaFoldDB" id="A0AAN7Y6W1"/>
<evidence type="ECO:0000256" key="1">
    <source>
        <dbReference type="SAM" id="MobiDB-lite"/>
    </source>
</evidence>
<protein>
    <submittedName>
        <fullName evidence="2">Uncharacterized protein</fullName>
    </submittedName>
</protein>
<organism evidence="2 3">
    <name type="scientific">Eleginops maclovinus</name>
    <name type="common">Patagonian blennie</name>
    <name type="synonym">Eleginus maclovinus</name>
    <dbReference type="NCBI Taxonomy" id="56733"/>
    <lineage>
        <taxon>Eukaryota</taxon>
        <taxon>Metazoa</taxon>
        <taxon>Chordata</taxon>
        <taxon>Craniata</taxon>
        <taxon>Vertebrata</taxon>
        <taxon>Euteleostomi</taxon>
        <taxon>Actinopterygii</taxon>
        <taxon>Neopterygii</taxon>
        <taxon>Teleostei</taxon>
        <taxon>Neoteleostei</taxon>
        <taxon>Acanthomorphata</taxon>
        <taxon>Eupercaria</taxon>
        <taxon>Perciformes</taxon>
        <taxon>Notothenioidei</taxon>
        <taxon>Eleginopidae</taxon>
        <taxon>Eleginops</taxon>
    </lineage>
</organism>
<name>A0AAN7Y6W1_ELEMC</name>
<evidence type="ECO:0000313" key="2">
    <source>
        <dbReference type="EMBL" id="KAK5873195.1"/>
    </source>
</evidence>
<dbReference type="EMBL" id="JAUZQC010000004">
    <property type="protein sequence ID" value="KAK5873195.1"/>
    <property type="molecule type" value="Genomic_DNA"/>
</dbReference>
<dbReference type="Proteomes" id="UP001346869">
    <property type="component" value="Unassembled WGS sequence"/>
</dbReference>
<feature type="region of interest" description="Disordered" evidence="1">
    <location>
        <begin position="1"/>
        <end position="29"/>
    </location>
</feature>
<comment type="caution">
    <text evidence="2">The sequence shown here is derived from an EMBL/GenBank/DDBJ whole genome shotgun (WGS) entry which is preliminary data.</text>
</comment>
<keyword evidence="3" id="KW-1185">Reference proteome</keyword>
<reference evidence="2 3" key="2">
    <citation type="journal article" date="2023" name="Mol. Biol. Evol.">
        <title>Genomics of Secondarily Temperate Adaptation in the Only Non-Antarctic Icefish.</title>
        <authorList>
            <person name="Rivera-Colon A.G."/>
            <person name="Rayamajhi N."/>
            <person name="Minhas B.F."/>
            <person name="Madrigal G."/>
            <person name="Bilyk K.T."/>
            <person name="Yoon V."/>
            <person name="Hune M."/>
            <person name="Gregory S."/>
            <person name="Cheng C.H.C."/>
            <person name="Catchen J.M."/>
        </authorList>
    </citation>
    <scope>NUCLEOTIDE SEQUENCE [LARGE SCALE GENOMIC DNA]</scope>
    <source>
        <strain evidence="2">JMC-PN-2008</strain>
    </source>
</reference>
<proteinExistence type="predicted"/>
<reference evidence="2 3" key="1">
    <citation type="journal article" date="2023" name="Genes (Basel)">
        <title>Chromosome-Level Genome Assembly and Circadian Gene Repertoire of the Patagonia Blennie Eleginops maclovinus-The Closest Ancestral Proxy of Antarctic Cryonotothenioids.</title>
        <authorList>
            <person name="Cheng C.C."/>
            <person name="Rivera-Colon A.G."/>
            <person name="Minhas B.F."/>
            <person name="Wilson L."/>
            <person name="Rayamajhi N."/>
            <person name="Vargas-Chacoff L."/>
            <person name="Catchen J.M."/>
        </authorList>
    </citation>
    <scope>NUCLEOTIDE SEQUENCE [LARGE SCALE GENOMIC DNA]</scope>
    <source>
        <strain evidence="2">JMC-PN-2008</strain>
    </source>
</reference>
<gene>
    <name evidence="2" type="ORF">PBY51_013828</name>
</gene>
<accession>A0AAN7Y6W1</accession>
<evidence type="ECO:0000313" key="3">
    <source>
        <dbReference type="Proteomes" id="UP001346869"/>
    </source>
</evidence>
<sequence length="80" mass="8602">MNRRDLMRSRSVQQGGLQLEGRGSAAGGTGVCSWRDGGLQLEGRGSAARRTGVCSWRDGGLQLETNLCSEHRDAAEVRNV</sequence>